<dbReference type="GO" id="GO:0005854">
    <property type="term" value="C:nascent polypeptide-associated complex"/>
    <property type="evidence" value="ECO:0007669"/>
    <property type="project" value="InterPro"/>
</dbReference>
<feature type="compositionally biased region" description="Acidic residues" evidence="2">
    <location>
        <begin position="1742"/>
        <end position="1751"/>
    </location>
</feature>
<feature type="domain" description="Calponin-homology (CH)" evidence="3">
    <location>
        <begin position="42"/>
        <end position="151"/>
    </location>
</feature>
<keyword evidence="1" id="KW-0175">Coiled coil</keyword>
<feature type="region of interest" description="Disordered" evidence="2">
    <location>
        <begin position="1782"/>
        <end position="1865"/>
    </location>
</feature>
<organism evidence="4 5">
    <name type="scientific">Anaeramoeba flamelloides</name>
    <dbReference type="NCBI Taxonomy" id="1746091"/>
    <lineage>
        <taxon>Eukaryota</taxon>
        <taxon>Metamonada</taxon>
        <taxon>Anaeramoebidae</taxon>
        <taxon>Anaeramoeba</taxon>
    </lineage>
</organism>
<feature type="compositionally biased region" description="Basic and acidic residues" evidence="2">
    <location>
        <begin position="1793"/>
        <end position="1809"/>
    </location>
</feature>
<feature type="compositionally biased region" description="Basic and acidic residues" evidence="2">
    <location>
        <begin position="1837"/>
        <end position="1854"/>
    </location>
</feature>
<feature type="region of interest" description="Disordered" evidence="2">
    <location>
        <begin position="1"/>
        <end position="30"/>
    </location>
</feature>
<name>A0AAV7ZSJ1_9EUKA</name>
<feature type="compositionally biased region" description="Low complexity" evidence="2">
    <location>
        <begin position="1713"/>
        <end position="1725"/>
    </location>
</feature>
<dbReference type="PROSITE" id="PS50021">
    <property type="entry name" value="CH"/>
    <property type="match status" value="1"/>
</dbReference>
<sequence>MSNVQNNKKRTLVYQQPTSTRGSSSVQGVGKSTTIKLQKLHEQLSDKLQREANSFLYHTINYQISNLSNSQVIDSINLVNLLNCIYPTSKIQVVETSFEQVLQSENINCFLRTLVQDFDYQTNLLFTLSGLINRNPRDKLNLTKTIIFLKDIVSYFGTKRNSGLEIREIYISGKEKNRVLGIDFDQEIAKGEGVYKNKFYEDKQDKFLLSLENIPKRDRNWLNQLIEQYTTKESKFKLPKFLKVSSRDLIGELLLRIMENKQRRIEKINEMKYKIKKETAKKVRIEEREKEHRQKGERKRQLQEKLKLLEEREKELDQQEKEMGLLELQNRDQYKQLHFARMRELELREHELELEEKQFEQELLLQESQLRQTQETEQEQQLKTLEIKRKIEQLEEREKELDLQEKELDQQEKEMSFLELQNRDHYKKSYFARMRELELREHELELEEKQFEQELLLQESQLRQTQETEQEQQLKKLELKGKVEQIQQKEKELDQKQKEITLLELKKQDKLKQLHIIKMTELELKQQELEIQEKHYQQELLLREKQLQQTQETEQEKQLKKLELKGKVEQIQQKEKELDQKQKEMALLELKKQDKLKKMHFIKMKELELQQQELEIQEKRYQQELLLREKQLQSNQGIEQEKQLKKIQFIEKIEQLEEREKELNQKQKEMDLLELKKQEELKQSQFIKMKELELQQQELEIKEKQFQRDFYFRQQKLQMEHQQQMEELNVQEQEIQLQGIKIKKDKINNIEQQELQLINIQGHDQLQKDAIESESEQILNEEEISNTDLRNYAKEKIIGKERSSMNYKINSNINNDDEDDNYIHLENSNNQQQENIKIGNANTKKVDHDHQSESESEFELEFESETKPEPEPILGLETNSEIDDLSSVTFSSDHSLDEEPENSSEHSASNNEFIEYQINRKSNFSSNKKHIKRKLKTPKKEKRVEKIIFRSNLAHVSRSGEENESKSKKKIKISKFNFQSERKHNKNRHNKSKYNEKYKNKQKKYADKEINNRRGRGRGKRREMEREREREMKREREMEREREREMERRRERRREKARNKVNTKNYNFKTNYQSPKLKRKDKRKKRIEIINPNKKKYFKSSKLLTFWDNIKKNPTQAAIFEKYLFLNTFDEWANCIKITNHPLEKIISKEQTIFQYALIDAIKYTIIGEYNMNIYIKKKGDEKYYPANMIINKQNIIIRNKRITFLKEDWENYFKIGIPSGNINFFFLIHSKDQFFFIIRTKSQQKQRVLIFLFLIFKMSHGKDYRIGNNEKVDRIDPNYLNSNILPPLLQPKKKKILDNICSYSYWKSQIVKRKITFKQIAKYYYSNLKNKNTNKKFKNTGKGKMYFLCYLLANYQLPFISCIVSLSHQRVSIQTTDKNIIKVVPFNPTFLIKRSPKDPKVLQITSKYIFNPNPERNLNKKPNYKDKKTSIYLIINSLEECELIYQTIKLFSEKFLLQMNNYPLEVSSRGRIGEKERYENKKKWDKRESSMGYKRNKHEYRKDGESGEKRIEETNHREKKKWGRGERVKEQRGKEQRGKEQRGKEQRGEMKRKNGKEKYTQKEMKKLNEMERQLKHKKKEMEKEKMKNKNLKMKLKFEKKHRDFENFNKSAKMKKNRLQKMDNLSYSSGDEFEKLVDNEFLKLEKSGQFTFTHTNPQINKAYGLQTSSDSDGGMEFNEVLESIVKDEVAYSTDSGESEDGYNFSDDYEIPISDSSSDSSGNGNNVKKRGTFKKKKKKGKDIDEDDSEFEIIIESPKKIVKKSKKNIKDKNDEDDNIHDLFYDISQKKITPNIDEKNVDKKDENVNHNDGDEDDDDDYNDFDDFDDFDDDDDDDDNNGDHENELVEDDKNTVKSEEEDEDELDINEYEELEKLKEQYGELEQEVVEVLSSQDDGDDDSSDTLEF</sequence>
<evidence type="ECO:0000256" key="2">
    <source>
        <dbReference type="SAM" id="MobiDB-lite"/>
    </source>
</evidence>
<accession>A0AAV7ZSJ1</accession>
<feature type="compositionally biased region" description="Basic and acidic residues" evidence="2">
    <location>
        <begin position="1478"/>
        <end position="1490"/>
    </location>
</feature>
<feature type="compositionally biased region" description="Basic residues" evidence="2">
    <location>
        <begin position="927"/>
        <end position="941"/>
    </location>
</feature>
<feature type="compositionally biased region" description="Polar residues" evidence="2">
    <location>
        <begin position="13"/>
        <end position="30"/>
    </location>
</feature>
<feature type="region of interest" description="Disordered" evidence="2">
    <location>
        <begin position="1478"/>
        <end position="1617"/>
    </location>
</feature>
<evidence type="ECO:0000259" key="3">
    <source>
        <dbReference type="PROSITE" id="PS50021"/>
    </source>
</evidence>
<feature type="region of interest" description="Disordered" evidence="2">
    <location>
        <begin position="1688"/>
        <end position="1754"/>
    </location>
</feature>
<dbReference type="EMBL" id="JANTQA010000023">
    <property type="protein sequence ID" value="KAJ3444538.1"/>
    <property type="molecule type" value="Genomic_DNA"/>
</dbReference>
<reference evidence="4" key="1">
    <citation type="submission" date="2022-08" db="EMBL/GenBank/DDBJ databases">
        <title>Novel sulphate-reducing endosymbionts in the free-living metamonad Anaeramoeba.</title>
        <authorList>
            <person name="Jerlstrom-Hultqvist J."/>
            <person name="Cepicka I."/>
            <person name="Gallot-Lavallee L."/>
            <person name="Salas-Leiva D."/>
            <person name="Curtis B.A."/>
            <person name="Zahonova K."/>
            <person name="Pipaliya S."/>
            <person name="Dacks J."/>
            <person name="Roger A.J."/>
        </authorList>
    </citation>
    <scope>NUCLEOTIDE SEQUENCE</scope>
    <source>
        <strain evidence="4">Busselton2</strain>
    </source>
</reference>
<gene>
    <name evidence="4" type="ORF">M0812_10395</name>
</gene>
<feature type="compositionally biased region" description="Acidic residues" evidence="2">
    <location>
        <begin position="854"/>
        <end position="863"/>
    </location>
</feature>
<feature type="compositionally biased region" description="Acidic residues" evidence="2">
    <location>
        <begin position="1810"/>
        <end position="1836"/>
    </location>
</feature>
<feature type="compositionally biased region" description="Basic and acidic residues" evidence="2">
    <location>
        <begin position="1501"/>
        <end position="1517"/>
    </location>
</feature>
<comment type="caution">
    <text evidence="4">The sequence shown here is derived from an EMBL/GenBank/DDBJ whole genome shotgun (WGS) entry which is preliminary data.</text>
</comment>
<feature type="compositionally biased region" description="Acidic residues" evidence="2">
    <location>
        <begin position="1855"/>
        <end position="1865"/>
    </location>
</feature>
<evidence type="ECO:0000256" key="1">
    <source>
        <dbReference type="SAM" id="Coils"/>
    </source>
</evidence>
<evidence type="ECO:0000313" key="4">
    <source>
        <dbReference type="EMBL" id="KAJ3444538.1"/>
    </source>
</evidence>
<feature type="compositionally biased region" description="Basic and acidic residues" evidence="2">
    <location>
        <begin position="1022"/>
        <end position="1043"/>
    </location>
</feature>
<proteinExistence type="predicted"/>
<dbReference type="Proteomes" id="UP001146793">
    <property type="component" value="Unassembled WGS sequence"/>
</dbReference>
<dbReference type="PANTHER" id="PTHR21713">
    <property type="entry name" value="NASCENT POLYPEPTIDE ASSOCIATED COMPLEX ALPHA SUBUNIT-RELATED"/>
    <property type="match status" value="1"/>
</dbReference>
<feature type="compositionally biased region" description="Basic residues" evidence="2">
    <location>
        <begin position="1589"/>
        <end position="1600"/>
    </location>
</feature>
<dbReference type="InterPro" id="IPR001715">
    <property type="entry name" value="CH_dom"/>
</dbReference>
<protein>
    <submittedName>
        <fullName evidence="4">Pre-mRNA 3'-end-processing factor fip1</fullName>
    </submittedName>
</protein>
<feature type="compositionally biased region" description="Basic residues" evidence="2">
    <location>
        <begin position="1726"/>
        <end position="1739"/>
    </location>
</feature>
<evidence type="ECO:0000313" key="5">
    <source>
        <dbReference type="Proteomes" id="UP001146793"/>
    </source>
</evidence>
<dbReference type="InterPro" id="IPR016641">
    <property type="entry name" value="EGD2/NACA0like"/>
</dbReference>
<feature type="compositionally biased region" description="Basic and acidic residues" evidence="2">
    <location>
        <begin position="1524"/>
        <end position="1588"/>
    </location>
</feature>
<feature type="region of interest" description="Disordered" evidence="2">
    <location>
        <begin position="843"/>
        <end position="1043"/>
    </location>
</feature>
<feature type="compositionally biased region" description="Basic and acidic residues" evidence="2">
    <location>
        <begin position="993"/>
        <end position="1012"/>
    </location>
</feature>
<feature type="compositionally biased region" description="Basic and acidic residues" evidence="2">
    <location>
        <begin position="844"/>
        <end position="853"/>
    </location>
</feature>
<feature type="compositionally biased region" description="Basic residues" evidence="2">
    <location>
        <begin position="983"/>
        <end position="992"/>
    </location>
</feature>
<feature type="coiled-coil region" evidence="1">
    <location>
        <begin position="258"/>
        <end position="738"/>
    </location>
</feature>